<dbReference type="InterPro" id="IPR019791">
    <property type="entry name" value="Haem_peroxidase_animal"/>
</dbReference>
<evidence type="ECO:0000256" key="1">
    <source>
        <dbReference type="ARBA" id="ARBA00004613"/>
    </source>
</evidence>
<dbReference type="GO" id="GO:0005576">
    <property type="term" value="C:extracellular region"/>
    <property type="evidence" value="ECO:0007669"/>
    <property type="project" value="UniProtKB-SubCell"/>
</dbReference>
<dbReference type="PRINTS" id="PR00457">
    <property type="entry name" value="ANPEROXIDASE"/>
</dbReference>
<evidence type="ECO:0000256" key="5">
    <source>
        <dbReference type="ARBA" id="ARBA00022729"/>
    </source>
</evidence>
<evidence type="ECO:0000256" key="4">
    <source>
        <dbReference type="ARBA" id="ARBA00022617"/>
    </source>
</evidence>
<sequence>MYHNPLLPLLLALLGNWADLVRCQLLRVEGNDAGADTCYRAPRCDPNYRYRTVDGSCNNLLFPNWGQARTHYIRLLPAMYSDGNSLLRSSRRGGALPNVRKIRTDLFPDVYIEDPVNTLAVMEWGQSVAHDAMRTNDQADGDCCASGNQLPGRPAAGCMPIPIPANDTFYSRYNIRCQSYSRSVTTNGIGCPRSPQQQVNWVTHFLDVSIVYGSDPNVASSLREFRGGQMRVASNGQSGPTLPFVRRPLPGCDITSPNQLCFLAGDDRVNQNPQIGALSMMLVREHNRIAKELAYMNPYWNDETLYQEARRILIAVFQHITYNEYLPAILATPYYKGLGLEPLQYGYSSSYGVRINPGTINSFVSAVWRSFHNTIQGFTSLMEEKRCPFATLRLSDVLFVNGNIVTSSYEGILRGLATQPERAYTRYFTEEITNFFNKSRRPFGTDLEVTDMTRGRDHGLPPYNEFRALCGLPRARSFADLHDVIKPENVNRLTQLYGDVNDVDLFVGGVLEVPVPGGMTGPTFQCIISQQFSRWKHGDRFFYEHGNQAGTFTPAQLSAIKKTTLSSLFCLNSNIQVMQPRAFLLPSRRNPLIPCNKITHLDLSPWKSR</sequence>
<evidence type="ECO:0000256" key="8">
    <source>
        <dbReference type="PIRSR" id="PIRSR619791-2"/>
    </source>
</evidence>
<dbReference type="GO" id="GO:0020037">
    <property type="term" value="F:heme binding"/>
    <property type="evidence" value="ECO:0007669"/>
    <property type="project" value="InterPro"/>
</dbReference>
<dbReference type="PANTHER" id="PTHR11475">
    <property type="entry name" value="OXIDASE/PEROXIDASE"/>
    <property type="match status" value="1"/>
</dbReference>
<dbReference type="GO" id="GO:0004601">
    <property type="term" value="F:peroxidase activity"/>
    <property type="evidence" value="ECO:0007669"/>
    <property type="project" value="UniProtKB-KW"/>
</dbReference>
<name>A0A2K8JLR7_9HEMI</name>
<dbReference type="InterPro" id="IPR010255">
    <property type="entry name" value="Haem_peroxidase_sf"/>
</dbReference>
<comment type="subcellular location">
    <subcellularLocation>
        <location evidence="1">Secreted</location>
    </subcellularLocation>
</comment>
<dbReference type="SUPFAM" id="SSF48113">
    <property type="entry name" value="Heme-dependent peroxidases"/>
    <property type="match status" value="1"/>
</dbReference>
<dbReference type="FunFam" id="1.10.640.10:FF:000003">
    <property type="entry name" value="chorion peroxidase"/>
    <property type="match status" value="1"/>
</dbReference>
<reference evidence="10" key="1">
    <citation type="journal article" date="2018" name="Cell. Mol. Life Sci.">
        <title>Giant fish-killing water bug reveals ancient and dynamic venom evolution in Heteroptera.</title>
        <authorList>
            <person name="Walker A.A."/>
            <person name="Hernandez-Vargas M.J."/>
            <person name="Corzo G."/>
            <person name="Fry B.G."/>
            <person name="King G.F."/>
        </authorList>
    </citation>
    <scope>NUCLEOTIDE SEQUENCE</scope>
</reference>
<evidence type="ECO:0000256" key="3">
    <source>
        <dbReference type="ARBA" id="ARBA00022559"/>
    </source>
</evidence>
<dbReference type="CDD" id="cd09823">
    <property type="entry name" value="peroxinectin_like"/>
    <property type="match status" value="1"/>
</dbReference>
<keyword evidence="8" id="KW-0479">Metal-binding</keyword>
<feature type="binding site" description="axial binding residue" evidence="8">
    <location>
        <position position="372"/>
    </location>
    <ligand>
        <name>heme b</name>
        <dbReference type="ChEBI" id="CHEBI:60344"/>
    </ligand>
    <ligandPart>
        <name>Fe</name>
        <dbReference type="ChEBI" id="CHEBI:18248"/>
    </ligandPart>
</feature>
<keyword evidence="2" id="KW-0964">Secreted</keyword>
<dbReference type="PANTHER" id="PTHR11475:SF4">
    <property type="entry name" value="CHORION PEROXIDASE"/>
    <property type="match status" value="1"/>
</dbReference>
<dbReference type="EMBL" id="MF683356">
    <property type="protein sequence ID" value="ATU82497.1"/>
    <property type="molecule type" value="mRNA"/>
</dbReference>
<dbReference type="Gene3D" id="1.10.640.10">
    <property type="entry name" value="Haem peroxidase domain superfamily, animal type"/>
    <property type="match status" value="1"/>
</dbReference>
<feature type="chain" id="PRO_5014901056" evidence="9">
    <location>
        <begin position="24"/>
        <end position="609"/>
    </location>
</feature>
<dbReference type="PROSITE" id="PS50292">
    <property type="entry name" value="PEROXIDASE_3"/>
    <property type="match status" value="1"/>
</dbReference>
<evidence type="ECO:0000256" key="2">
    <source>
        <dbReference type="ARBA" id="ARBA00022525"/>
    </source>
</evidence>
<keyword evidence="4 8" id="KW-0349">Heme</keyword>
<dbReference type="AlphaFoldDB" id="A0A2K8JLR7"/>
<evidence type="ECO:0000256" key="6">
    <source>
        <dbReference type="ARBA" id="ARBA00023004"/>
    </source>
</evidence>
<keyword evidence="6 8" id="KW-0408">Iron</keyword>
<dbReference type="GO" id="GO:0022412">
    <property type="term" value="P:cellular process involved in reproduction in multicellular organism"/>
    <property type="evidence" value="ECO:0007669"/>
    <property type="project" value="UniProtKB-ARBA"/>
</dbReference>
<keyword evidence="7" id="KW-0325">Glycoprotein</keyword>
<dbReference type="Pfam" id="PF03098">
    <property type="entry name" value="An_peroxidase"/>
    <property type="match status" value="1"/>
</dbReference>
<keyword evidence="3 10" id="KW-0575">Peroxidase</keyword>
<feature type="signal peptide" evidence="9">
    <location>
        <begin position="1"/>
        <end position="23"/>
    </location>
</feature>
<organism evidence="10">
    <name type="scientific">Lethocerus distinctifemur</name>
    <dbReference type="NCBI Taxonomy" id="280095"/>
    <lineage>
        <taxon>Eukaryota</taxon>
        <taxon>Metazoa</taxon>
        <taxon>Ecdysozoa</taxon>
        <taxon>Arthropoda</taxon>
        <taxon>Hexapoda</taxon>
        <taxon>Insecta</taxon>
        <taxon>Pterygota</taxon>
        <taxon>Neoptera</taxon>
        <taxon>Paraneoptera</taxon>
        <taxon>Hemiptera</taxon>
        <taxon>Heteroptera</taxon>
        <taxon>Panheteroptera</taxon>
        <taxon>Nepomorpha</taxon>
        <taxon>Belostomatidae</taxon>
        <taxon>Lethocerinae</taxon>
        <taxon>Lethocerus</taxon>
    </lineage>
</organism>
<evidence type="ECO:0000313" key="10">
    <source>
        <dbReference type="EMBL" id="ATU82497.1"/>
    </source>
</evidence>
<protein>
    <submittedName>
        <fullName evidence="10">Venom peroxidase</fullName>
    </submittedName>
</protein>
<dbReference type="GO" id="GO:0006979">
    <property type="term" value="P:response to oxidative stress"/>
    <property type="evidence" value="ECO:0007669"/>
    <property type="project" value="InterPro"/>
</dbReference>
<proteinExistence type="evidence at transcript level"/>
<keyword evidence="3 10" id="KW-0560">Oxidoreductase</keyword>
<evidence type="ECO:0000256" key="9">
    <source>
        <dbReference type="SAM" id="SignalP"/>
    </source>
</evidence>
<dbReference type="GO" id="GO:0046872">
    <property type="term" value="F:metal ion binding"/>
    <property type="evidence" value="ECO:0007669"/>
    <property type="project" value="UniProtKB-KW"/>
</dbReference>
<accession>A0A2K8JLR7</accession>
<evidence type="ECO:0000256" key="7">
    <source>
        <dbReference type="ARBA" id="ARBA00023180"/>
    </source>
</evidence>
<dbReference type="InterPro" id="IPR037120">
    <property type="entry name" value="Haem_peroxidase_sf_animal"/>
</dbReference>
<keyword evidence="5 9" id="KW-0732">Signal</keyword>